<proteinExistence type="predicted"/>
<sequence>MPVAIPCRRVTAVIKCNRLGVCMMRRFYDHSIISLGDLIEVVANMIILDHINLRKCQECRKDFDFVAIYTSYN</sequence>
<name>A0A077SJ11_9MONO</name>
<reference evidence="1 2" key="1">
    <citation type="journal article" date="2014" name="PLoS ONE">
        <title>Molecular Comparisons of Full Length Metapneumovirus (MPV) Genomes, Including Newly Determined French AMPV-C and -D Isolates, Further Supports Possible Subclassification within the MPV Genus.</title>
        <authorList>
            <person name="Brown P.A."/>
            <person name="Lemaitre E."/>
            <person name="Briand F.X."/>
            <person name="Courtillon C."/>
            <person name="Guionie O."/>
            <person name="Allee C."/>
            <person name="Toquin D."/>
            <person name="Bayon-Auboyer M.H."/>
            <person name="Jestin V."/>
            <person name="Eterradossi N."/>
        </authorList>
    </citation>
    <scope>NUCLEOTIDE SEQUENCE [LARGE SCALE GENOMIC DNA]</scope>
    <source>
        <strain evidence="1">Turkey/1985/Fr85.1</strain>
    </source>
</reference>
<evidence type="ECO:0000313" key="1">
    <source>
        <dbReference type="EMBL" id="CDN30039.1"/>
    </source>
</evidence>
<protein>
    <submittedName>
        <fullName evidence="1">Matrix protein 2-2</fullName>
    </submittedName>
</protein>
<dbReference type="EMBL" id="HG934339">
    <property type="protein sequence ID" value="CDN30039.1"/>
    <property type="molecule type" value="Viral_cRNA"/>
</dbReference>
<organism evidence="1 2">
    <name type="scientific">Avian metapneumovirus type D</name>
    <dbReference type="NCBI Taxonomy" id="519376"/>
    <lineage>
        <taxon>Viruses</taxon>
        <taxon>Riboviria</taxon>
        <taxon>Orthornavirae</taxon>
        <taxon>Negarnaviricota</taxon>
        <taxon>Haploviricotina</taxon>
        <taxon>Monjiviricetes</taxon>
        <taxon>Mononegavirales</taxon>
        <taxon>Pneumoviridae</taxon>
        <taxon>Metapneumovirus</taxon>
        <taxon>Metapneumovirus avis</taxon>
    </lineage>
</organism>
<evidence type="ECO:0000313" key="2">
    <source>
        <dbReference type="Proteomes" id="UP000148566"/>
    </source>
</evidence>
<dbReference type="Proteomes" id="UP000148566">
    <property type="component" value="Genome"/>
</dbReference>
<gene>
    <name evidence="1" type="primary">M2.2</name>
</gene>
<accession>A0A077SJ11</accession>